<protein>
    <submittedName>
        <fullName evidence="1">Uncharacterized protein</fullName>
    </submittedName>
</protein>
<keyword evidence="2" id="KW-1185">Reference proteome</keyword>
<name>A0ACB9JF65_9ASTR</name>
<gene>
    <name evidence="1" type="ORF">L1987_12390</name>
</gene>
<organism evidence="1 2">
    <name type="scientific">Smallanthus sonchifolius</name>
    <dbReference type="NCBI Taxonomy" id="185202"/>
    <lineage>
        <taxon>Eukaryota</taxon>
        <taxon>Viridiplantae</taxon>
        <taxon>Streptophyta</taxon>
        <taxon>Embryophyta</taxon>
        <taxon>Tracheophyta</taxon>
        <taxon>Spermatophyta</taxon>
        <taxon>Magnoliopsida</taxon>
        <taxon>eudicotyledons</taxon>
        <taxon>Gunneridae</taxon>
        <taxon>Pentapetalae</taxon>
        <taxon>asterids</taxon>
        <taxon>campanulids</taxon>
        <taxon>Asterales</taxon>
        <taxon>Asteraceae</taxon>
        <taxon>Asteroideae</taxon>
        <taxon>Heliantheae alliance</taxon>
        <taxon>Millerieae</taxon>
        <taxon>Smallanthus</taxon>
    </lineage>
</organism>
<dbReference type="Proteomes" id="UP001056120">
    <property type="component" value="Linkage Group LG04"/>
</dbReference>
<accession>A0ACB9JF65</accession>
<dbReference type="EMBL" id="CM042021">
    <property type="protein sequence ID" value="KAI3818578.1"/>
    <property type="molecule type" value="Genomic_DNA"/>
</dbReference>
<proteinExistence type="predicted"/>
<reference evidence="1 2" key="2">
    <citation type="journal article" date="2022" name="Mol. Ecol. Resour.">
        <title>The genomes of chicory, endive, great burdock and yacon provide insights into Asteraceae paleo-polyploidization history and plant inulin production.</title>
        <authorList>
            <person name="Fan W."/>
            <person name="Wang S."/>
            <person name="Wang H."/>
            <person name="Wang A."/>
            <person name="Jiang F."/>
            <person name="Liu H."/>
            <person name="Zhao H."/>
            <person name="Xu D."/>
            <person name="Zhang Y."/>
        </authorList>
    </citation>
    <scope>NUCLEOTIDE SEQUENCE [LARGE SCALE GENOMIC DNA]</scope>
    <source>
        <strain evidence="2">cv. Yunnan</strain>
        <tissue evidence="1">Leaves</tissue>
    </source>
</reference>
<evidence type="ECO:0000313" key="1">
    <source>
        <dbReference type="EMBL" id="KAI3818578.1"/>
    </source>
</evidence>
<comment type="caution">
    <text evidence="1">The sequence shown here is derived from an EMBL/GenBank/DDBJ whole genome shotgun (WGS) entry which is preliminary data.</text>
</comment>
<sequence length="151" mass="16928">MNVSASRKQSSLVWKSPSIAPQRSSLSVPIVHMGCTNVRVKVNDERIVYRTALWDLYQPKSEVFADGSLEIPLLKHQQITLLWMVQKETKNMHYFKGGILADHQELGKTISTIALILKEWSPFSSAGNTDPMVLSNSVISDTIKSRTNTTL</sequence>
<evidence type="ECO:0000313" key="2">
    <source>
        <dbReference type="Proteomes" id="UP001056120"/>
    </source>
</evidence>
<reference evidence="2" key="1">
    <citation type="journal article" date="2022" name="Mol. Ecol. Resour.">
        <title>The genomes of chicory, endive, great burdock and yacon provide insights into Asteraceae palaeo-polyploidization history and plant inulin production.</title>
        <authorList>
            <person name="Fan W."/>
            <person name="Wang S."/>
            <person name="Wang H."/>
            <person name="Wang A."/>
            <person name="Jiang F."/>
            <person name="Liu H."/>
            <person name="Zhao H."/>
            <person name="Xu D."/>
            <person name="Zhang Y."/>
        </authorList>
    </citation>
    <scope>NUCLEOTIDE SEQUENCE [LARGE SCALE GENOMIC DNA]</scope>
    <source>
        <strain evidence="2">cv. Yunnan</strain>
    </source>
</reference>